<reference evidence="2 3" key="1">
    <citation type="submission" date="2020-10" db="EMBL/GenBank/DDBJ databases">
        <title>Connecting structure to function with the recovery of over 1000 high-quality activated sludge metagenome-assembled genomes encoding full-length rRNA genes using long-read sequencing.</title>
        <authorList>
            <person name="Singleton C.M."/>
            <person name="Petriglieri F."/>
            <person name="Kristensen J.M."/>
            <person name="Kirkegaard R.H."/>
            <person name="Michaelsen T.Y."/>
            <person name="Andersen M.H."/>
            <person name="Karst S.M."/>
            <person name="Dueholm M.S."/>
            <person name="Nielsen P.H."/>
            <person name="Albertsen M."/>
        </authorList>
    </citation>
    <scope>NUCLEOTIDE SEQUENCE [LARGE SCALE GENOMIC DNA]</scope>
    <source>
        <strain evidence="2">EsbW_18-Q3-R4-48_BATAC.463</strain>
    </source>
</reference>
<dbReference type="EMBL" id="JADJMS010000047">
    <property type="protein sequence ID" value="MBK7416886.1"/>
    <property type="molecule type" value="Genomic_DNA"/>
</dbReference>
<dbReference type="InterPro" id="IPR029058">
    <property type="entry name" value="AB_hydrolase_fold"/>
</dbReference>
<evidence type="ECO:0000313" key="3">
    <source>
        <dbReference type="Proteomes" id="UP000739411"/>
    </source>
</evidence>
<dbReference type="GO" id="GO:0016787">
    <property type="term" value="F:hydrolase activity"/>
    <property type="evidence" value="ECO:0007669"/>
    <property type="project" value="UniProtKB-KW"/>
</dbReference>
<organism evidence="2 3">
    <name type="scientific">Candidatus Dechloromonas phosphorivorans</name>
    <dbReference type="NCBI Taxonomy" id="2899244"/>
    <lineage>
        <taxon>Bacteria</taxon>
        <taxon>Pseudomonadati</taxon>
        <taxon>Pseudomonadota</taxon>
        <taxon>Betaproteobacteria</taxon>
        <taxon>Rhodocyclales</taxon>
        <taxon>Azonexaceae</taxon>
        <taxon>Dechloromonas</taxon>
    </lineage>
</organism>
<feature type="domain" description="AB hydrolase-1" evidence="1">
    <location>
        <begin position="52"/>
        <end position="162"/>
    </location>
</feature>
<keyword evidence="2" id="KW-0378">Hydrolase</keyword>
<evidence type="ECO:0000313" key="2">
    <source>
        <dbReference type="EMBL" id="MBK7416886.1"/>
    </source>
</evidence>
<dbReference type="Pfam" id="PF00561">
    <property type="entry name" value="Abhydrolase_1"/>
    <property type="match status" value="1"/>
</dbReference>
<dbReference type="SUPFAM" id="SSF53474">
    <property type="entry name" value="alpha/beta-Hydrolases"/>
    <property type="match status" value="1"/>
</dbReference>
<dbReference type="Gene3D" id="3.40.50.1820">
    <property type="entry name" value="alpha/beta hydrolase"/>
    <property type="match status" value="1"/>
</dbReference>
<sequence>MKKTDVNMFSRWPAILTLLIAALFFSGCASMSNEPLQSLTYPRDDNVRQPNLLVLIRGLGADHTVFAKEGVIEEIRDLELPFDVIAPNAHFGYYQSETFVQRLKEDVIEPARRQGYEKIWLAGFSMGGLGSLIYLRSHPEDIDGVLLTSPFLGWPGIHSEIQKAGGVSDWVPNEIDPKDWQRMIWNWISQQDFNSQVPIWLGYGEDDILTRAGPPLLATVLPESRVFTTPGNHTISTFKTLFSRHLVTLGNQSQPTSIVLSSSPRTATTF</sequence>
<comment type="caution">
    <text evidence="2">The sequence shown here is derived from an EMBL/GenBank/DDBJ whole genome shotgun (WGS) entry which is preliminary data.</text>
</comment>
<dbReference type="AlphaFoldDB" id="A0A935MZN7"/>
<name>A0A935MZN7_9RHOO</name>
<evidence type="ECO:0000259" key="1">
    <source>
        <dbReference type="Pfam" id="PF00561"/>
    </source>
</evidence>
<protein>
    <submittedName>
        <fullName evidence="2">Alpha/beta fold hydrolase</fullName>
    </submittedName>
</protein>
<accession>A0A935MZN7</accession>
<gene>
    <name evidence="2" type="ORF">IPJ38_19110</name>
</gene>
<dbReference type="PROSITE" id="PS51257">
    <property type="entry name" value="PROKAR_LIPOPROTEIN"/>
    <property type="match status" value="1"/>
</dbReference>
<dbReference type="Proteomes" id="UP000739411">
    <property type="component" value="Unassembled WGS sequence"/>
</dbReference>
<dbReference type="InterPro" id="IPR000073">
    <property type="entry name" value="AB_hydrolase_1"/>
</dbReference>
<proteinExistence type="predicted"/>